<evidence type="ECO:0008006" key="4">
    <source>
        <dbReference type="Google" id="ProtNLM"/>
    </source>
</evidence>
<dbReference type="Gene3D" id="3.40.50.1820">
    <property type="entry name" value="alpha/beta hydrolase"/>
    <property type="match status" value="1"/>
</dbReference>
<protein>
    <recommendedName>
        <fullName evidence="4">Dienelactone hydrolase domain-containing protein</fullName>
    </recommendedName>
</protein>
<feature type="signal peptide" evidence="1">
    <location>
        <begin position="1"/>
        <end position="20"/>
    </location>
</feature>
<evidence type="ECO:0000313" key="2">
    <source>
        <dbReference type="EMBL" id="QJD79749.1"/>
    </source>
</evidence>
<dbReference type="EMBL" id="CP051677">
    <property type="protein sequence ID" value="QJD79749.1"/>
    <property type="molecule type" value="Genomic_DNA"/>
</dbReference>
<feature type="chain" id="PRO_5029850568" description="Dienelactone hydrolase domain-containing protein" evidence="1">
    <location>
        <begin position="21"/>
        <end position="349"/>
    </location>
</feature>
<dbReference type="RefSeq" id="WP_169551711.1">
    <property type="nucleotide sequence ID" value="NZ_CP051677.1"/>
</dbReference>
<organism evidence="2 3">
    <name type="scientific">Spirosoma rhododendri</name>
    <dbReference type="NCBI Taxonomy" id="2728024"/>
    <lineage>
        <taxon>Bacteria</taxon>
        <taxon>Pseudomonadati</taxon>
        <taxon>Bacteroidota</taxon>
        <taxon>Cytophagia</taxon>
        <taxon>Cytophagales</taxon>
        <taxon>Cytophagaceae</taxon>
        <taxon>Spirosoma</taxon>
    </lineage>
</organism>
<name>A0A7L5DMS3_9BACT</name>
<dbReference type="AlphaFoldDB" id="A0A7L5DMS3"/>
<evidence type="ECO:0000313" key="3">
    <source>
        <dbReference type="Proteomes" id="UP000501128"/>
    </source>
</evidence>
<sequence>MNKIYGILLLICCGLLPAHAQPTRLEDLCQVFHLPSGKDTTTFIVFGTKDDLKVKKPLFLFRQGSPPTPFIIRDSSRYFLAGPFRFRDYKSEYHFAIIQKPGVRLVADQSYLDAYQKAIEQPDTPEEFISKKYLANNYRERYVEQCDQVINYLVKQPWVDARKVVYCGGSEGFTVGADLVANVNRHVTHTVLFSSNPNRRFEVIVQQIRAQIDRGEKSFDEGQEQIEKVYQVWADICANPTSIDKQFGDTYRAWYSFSQPVLPNLLAIRTPLYIAYGSADREVASGLDVVPLEFIARGKTNLTLKPYFDHDHMFFKLKRDTAGKIIGSEYNGDAVAKDWMNWLRTTPAH</sequence>
<keyword evidence="3" id="KW-1185">Reference proteome</keyword>
<proteinExistence type="predicted"/>
<reference evidence="2 3" key="1">
    <citation type="submission" date="2020-04" db="EMBL/GenBank/DDBJ databases">
        <title>Genome sequencing of novel species.</title>
        <authorList>
            <person name="Heo J."/>
            <person name="Kim S.-J."/>
            <person name="Kim J.-S."/>
            <person name="Hong S.-B."/>
            <person name="Kwon S.-W."/>
        </authorList>
    </citation>
    <scope>NUCLEOTIDE SEQUENCE [LARGE SCALE GENOMIC DNA]</scope>
    <source>
        <strain evidence="2 3">CJU-R4</strain>
    </source>
</reference>
<accession>A0A7L5DMS3</accession>
<keyword evidence="1" id="KW-0732">Signal</keyword>
<dbReference type="InterPro" id="IPR029058">
    <property type="entry name" value="AB_hydrolase_fold"/>
</dbReference>
<evidence type="ECO:0000256" key="1">
    <source>
        <dbReference type="SAM" id="SignalP"/>
    </source>
</evidence>
<dbReference type="SUPFAM" id="SSF53474">
    <property type="entry name" value="alpha/beta-Hydrolases"/>
    <property type="match status" value="1"/>
</dbReference>
<dbReference type="KEGG" id="srho:HH216_15935"/>
<gene>
    <name evidence="2" type="ORF">HH216_15935</name>
</gene>
<dbReference type="Proteomes" id="UP000501128">
    <property type="component" value="Chromosome"/>
</dbReference>